<sequence length="162" mass="19352">MTVVRPTPQHLAQVVQDAQQQLEEENVRLRLQLKKTEAVYEHNLKVIEQRDEELKQHEEQFNNIKKFVIEQETKIKNLQSRLEFAEESRSSSKLALDSQAEQFKQQIDKQHKQMLSEQEEQMRKLRTETETELQHANEIQLNLENQLHDLEHGLMLSKQEDE</sequence>
<evidence type="ECO:0000256" key="2">
    <source>
        <dbReference type="SAM" id="MobiDB-lite"/>
    </source>
</evidence>
<proteinExistence type="predicted"/>
<gene>
    <name evidence="3" type="ORF">EZS28_024260</name>
</gene>
<comment type="caution">
    <text evidence="3">The sequence shown here is derived from an EMBL/GenBank/DDBJ whole genome shotgun (WGS) entry which is preliminary data.</text>
</comment>
<name>A0A5J4VCP2_9EUKA</name>
<dbReference type="AlphaFoldDB" id="A0A5J4VCP2"/>
<feature type="compositionally biased region" description="Basic and acidic residues" evidence="2">
    <location>
        <begin position="120"/>
        <end position="133"/>
    </location>
</feature>
<feature type="coiled-coil region" evidence="1">
    <location>
        <begin position="12"/>
        <end position="39"/>
    </location>
</feature>
<protein>
    <submittedName>
        <fullName evidence="3">Uncharacterized protein</fullName>
    </submittedName>
</protein>
<evidence type="ECO:0000256" key="1">
    <source>
        <dbReference type="SAM" id="Coils"/>
    </source>
</evidence>
<accession>A0A5J4VCP2</accession>
<keyword evidence="1" id="KW-0175">Coiled coil</keyword>
<organism evidence="3 4">
    <name type="scientific">Streblomastix strix</name>
    <dbReference type="NCBI Taxonomy" id="222440"/>
    <lineage>
        <taxon>Eukaryota</taxon>
        <taxon>Metamonada</taxon>
        <taxon>Preaxostyla</taxon>
        <taxon>Oxymonadida</taxon>
        <taxon>Streblomastigidae</taxon>
        <taxon>Streblomastix</taxon>
    </lineage>
</organism>
<dbReference type="EMBL" id="SNRW01008039">
    <property type="protein sequence ID" value="KAA6380215.1"/>
    <property type="molecule type" value="Genomic_DNA"/>
</dbReference>
<evidence type="ECO:0000313" key="4">
    <source>
        <dbReference type="Proteomes" id="UP000324800"/>
    </source>
</evidence>
<evidence type="ECO:0000313" key="3">
    <source>
        <dbReference type="EMBL" id="KAA6380215.1"/>
    </source>
</evidence>
<reference evidence="3 4" key="1">
    <citation type="submission" date="2019-03" db="EMBL/GenBank/DDBJ databases">
        <title>Single cell metagenomics reveals metabolic interactions within the superorganism composed of flagellate Streblomastix strix and complex community of Bacteroidetes bacteria on its surface.</title>
        <authorList>
            <person name="Treitli S.C."/>
            <person name="Kolisko M."/>
            <person name="Husnik F."/>
            <person name="Keeling P."/>
            <person name="Hampl V."/>
        </authorList>
    </citation>
    <scope>NUCLEOTIDE SEQUENCE [LARGE SCALE GENOMIC DNA]</scope>
    <source>
        <strain evidence="3">ST1C</strain>
    </source>
</reference>
<dbReference type="Proteomes" id="UP000324800">
    <property type="component" value="Unassembled WGS sequence"/>
</dbReference>
<feature type="region of interest" description="Disordered" evidence="2">
    <location>
        <begin position="111"/>
        <end position="133"/>
    </location>
</feature>